<evidence type="ECO:0000259" key="8">
    <source>
        <dbReference type="Pfam" id="PF01850"/>
    </source>
</evidence>
<protein>
    <submittedName>
        <fullName evidence="9">Type II toxin-antitoxin system VapC family toxin</fullName>
    </submittedName>
</protein>
<dbReference type="SUPFAM" id="SSF88723">
    <property type="entry name" value="PIN domain-like"/>
    <property type="match status" value="1"/>
</dbReference>
<dbReference type="CDD" id="cd09871">
    <property type="entry name" value="PIN_MtVapC28-VapC30-like"/>
    <property type="match status" value="1"/>
</dbReference>
<name>A0ABW2PFX4_9ACTN</name>
<evidence type="ECO:0000313" key="9">
    <source>
        <dbReference type="EMBL" id="MFC7386603.1"/>
    </source>
</evidence>
<evidence type="ECO:0000256" key="3">
    <source>
        <dbReference type="ARBA" id="ARBA00022722"/>
    </source>
</evidence>
<comment type="cofactor">
    <cofactor evidence="1">
        <name>Mg(2+)</name>
        <dbReference type="ChEBI" id="CHEBI:18420"/>
    </cofactor>
</comment>
<sequence length="141" mass="15143">MTLSTTPAPASPHDRRLGAIIAIINDEPEAGRFAHAIAGTVCRISAVNYVEAAIVADNRGEAMRRSFDALIDAMTLLIEPVTPTQAKIARGAYETYGKGNNSKARLNMGDCFAYALAKDLDQPLLFKGDDFPHTDITPAQP</sequence>
<keyword evidence="3" id="KW-0540">Nuclease</keyword>
<dbReference type="RefSeq" id="WP_380830394.1">
    <property type="nucleotide sequence ID" value="NZ_JBHTCG010000028.1"/>
</dbReference>
<evidence type="ECO:0000256" key="4">
    <source>
        <dbReference type="ARBA" id="ARBA00022723"/>
    </source>
</evidence>
<reference evidence="10" key="1">
    <citation type="journal article" date="2019" name="Int. J. Syst. Evol. Microbiol.">
        <title>The Global Catalogue of Microorganisms (GCM) 10K type strain sequencing project: providing services to taxonomists for standard genome sequencing and annotation.</title>
        <authorList>
            <consortium name="The Broad Institute Genomics Platform"/>
            <consortium name="The Broad Institute Genome Sequencing Center for Infectious Disease"/>
            <person name="Wu L."/>
            <person name="Ma J."/>
        </authorList>
    </citation>
    <scope>NUCLEOTIDE SEQUENCE [LARGE SCALE GENOMIC DNA]</scope>
    <source>
        <strain evidence="10">CECT 7649</strain>
    </source>
</reference>
<evidence type="ECO:0000256" key="1">
    <source>
        <dbReference type="ARBA" id="ARBA00001946"/>
    </source>
</evidence>
<organism evidence="9 10">
    <name type="scientific">Sphaerisporangium rhizosphaerae</name>
    <dbReference type="NCBI Taxonomy" id="2269375"/>
    <lineage>
        <taxon>Bacteria</taxon>
        <taxon>Bacillati</taxon>
        <taxon>Actinomycetota</taxon>
        <taxon>Actinomycetes</taxon>
        <taxon>Streptosporangiales</taxon>
        <taxon>Streptosporangiaceae</taxon>
        <taxon>Sphaerisporangium</taxon>
    </lineage>
</organism>
<evidence type="ECO:0000256" key="7">
    <source>
        <dbReference type="ARBA" id="ARBA00038093"/>
    </source>
</evidence>
<evidence type="ECO:0000313" key="10">
    <source>
        <dbReference type="Proteomes" id="UP001596496"/>
    </source>
</evidence>
<keyword evidence="6" id="KW-0460">Magnesium</keyword>
<keyword evidence="4" id="KW-0479">Metal-binding</keyword>
<keyword evidence="10" id="KW-1185">Reference proteome</keyword>
<accession>A0ABW2PFX4</accession>
<dbReference type="InterPro" id="IPR029060">
    <property type="entry name" value="PIN-like_dom_sf"/>
</dbReference>
<evidence type="ECO:0000256" key="2">
    <source>
        <dbReference type="ARBA" id="ARBA00022649"/>
    </source>
</evidence>
<proteinExistence type="inferred from homology"/>
<gene>
    <name evidence="9" type="ORF">ACFQSB_30655</name>
</gene>
<evidence type="ECO:0000256" key="6">
    <source>
        <dbReference type="ARBA" id="ARBA00022842"/>
    </source>
</evidence>
<dbReference type="InterPro" id="IPR002716">
    <property type="entry name" value="PIN_dom"/>
</dbReference>
<feature type="domain" description="PIN" evidence="8">
    <location>
        <begin position="19"/>
        <end position="135"/>
    </location>
</feature>
<dbReference type="InterPro" id="IPR050556">
    <property type="entry name" value="Type_II_TA_system_RNase"/>
</dbReference>
<dbReference type="Pfam" id="PF01850">
    <property type="entry name" value="PIN"/>
    <property type="match status" value="1"/>
</dbReference>
<comment type="caution">
    <text evidence="9">The sequence shown here is derived from an EMBL/GenBank/DDBJ whole genome shotgun (WGS) entry which is preliminary data.</text>
</comment>
<evidence type="ECO:0000256" key="5">
    <source>
        <dbReference type="ARBA" id="ARBA00022801"/>
    </source>
</evidence>
<comment type="similarity">
    <text evidence="7">Belongs to the PINc/VapC protein family.</text>
</comment>
<dbReference type="PANTHER" id="PTHR33653:SF1">
    <property type="entry name" value="RIBONUCLEASE VAPC2"/>
    <property type="match status" value="1"/>
</dbReference>
<keyword evidence="2" id="KW-1277">Toxin-antitoxin system</keyword>
<dbReference type="Gene3D" id="3.40.50.1010">
    <property type="entry name" value="5'-nuclease"/>
    <property type="match status" value="1"/>
</dbReference>
<dbReference type="EMBL" id="JBHTCG010000028">
    <property type="protein sequence ID" value="MFC7386603.1"/>
    <property type="molecule type" value="Genomic_DNA"/>
</dbReference>
<keyword evidence="5" id="KW-0378">Hydrolase</keyword>
<dbReference type="PANTHER" id="PTHR33653">
    <property type="entry name" value="RIBONUCLEASE VAPC2"/>
    <property type="match status" value="1"/>
</dbReference>
<dbReference type="Proteomes" id="UP001596496">
    <property type="component" value="Unassembled WGS sequence"/>
</dbReference>